<dbReference type="Proteomes" id="UP001500190">
    <property type="component" value="Unassembled WGS sequence"/>
</dbReference>
<dbReference type="EMBL" id="BAAAND010000009">
    <property type="protein sequence ID" value="GAA1604096.1"/>
    <property type="molecule type" value="Genomic_DNA"/>
</dbReference>
<comment type="caution">
    <text evidence="2">The sequence shown here is derived from an EMBL/GenBank/DDBJ whole genome shotgun (WGS) entry which is preliminary data.</text>
</comment>
<reference evidence="2 3" key="1">
    <citation type="journal article" date="2019" name="Int. J. Syst. Evol. Microbiol.">
        <title>The Global Catalogue of Microorganisms (GCM) 10K type strain sequencing project: providing services to taxonomists for standard genome sequencing and annotation.</title>
        <authorList>
            <consortium name="The Broad Institute Genomics Platform"/>
            <consortium name="The Broad Institute Genome Sequencing Center for Infectious Disease"/>
            <person name="Wu L."/>
            <person name="Ma J."/>
        </authorList>
    </citation>
    <scope>NUCLEOTIDE SEQUENCE [LARGE SCALE GENOMIC DNA]</scope>
    <source>
        <strain evidence="2 3">JCM 14304</strain>
    </source>
</reference>
<proteinExistence type="predicted"/>
<keyword evidence="3" id="KW-1185">Reference proteome</keyword>
<organism evidence="2 3">
    <name type="scientific">Kribbella karoonensis</name>
    <dbReference type="NCBI Taxonomy" id="324851"/>
    <lineage>
        <taxon>Bacteria</taxon>
        <taxon>Bacillati</taxon>
        <taxon>Actinomycetota</taxon>
        <taxon>Actinomycetes</taxon>
        <taxon>Propionibacteriales</taxon>
        <taxon>Kribbellaceae</taxon>
        <taxon>Kribbella</taxon>
    </lineage>
</organism>
<accession>A0ABN2EDA1</accession>
<keyword evidence="1" id="KW-1133">Transmembrane helix</keyword>
<keyword evidence="1" id="KW-0812">Transmembrane</keyword>
<feature type="transmembrane region" description="Helical" evidence="1">
    <location>
        <begin position="41"/>
        <end position="61"/>
    </location>
</feature>
<sequence>MDDVRDVTAELCRIADAEQFDPLDTVGLLDRGHRGRRHRRILTVSGAVAAVAAVAVTVSLLPGNSRAGQPSVAEEQKHEAYFQPVPGIPRGEDAVGVPVSNAEALRRCTLRLPDLKGPLENVVGGYRTGDRATTNPMRSKRIQLCTVPGGDRPTAALLAKLRKDPVPTDPATQLLNCSAQSWVDVTNWRIVASARSKTWPSILLTAVSPSGRKAITCEIEKNSLDGGMVMRGTAFLDLDSLVRGKDPILTPAKGSQRADLYTGTDLGGQKCGTKMCYEVRAWGRVASTATRIHLQIGPSAHTDIPVTDGWFAYIWLSQPTTAPASALKATAFDKFDNVVRTLP</sequence>
<keyword evidence="1" id="KW-0472">Membrane</keyword>
<gene>
    <name evidence="2" type="ORF">GCM10009742_60900</name>
</gene>
<name>A0ABN2EDA1_9ACTN</name>
<dbReference type="RefSeq" id="WP_344197552.1">
    <property type="nucleotide sequence ID" value="NZ_BAAAND010000009.1"/>
</dbReference>
<evidence type="ECO:0000256" key="1">
    <source>
        <dbReference type="SAM" id="Phobius"/>
    </source>
</evidence>
<evidence type="ECO:0000313" key="2">
    <source>
        <dbReference type="EMBL" id="GAA1604096.1"/>
    </source>
</evidence>
<protein>
    <submittedName>
        <fullName evidence="2">Uncharacterized protein</fullName>
    </submittedName>
</protein>
<evidence type="ECO:0000313" key="3">
    <source>
        <dbReference type="Proteomes" id="UP001500190"/>
    </source>
</evidence>